<dbReference type="PANTHER" id="PTHR11461:SF211">
    <property type="entry name" value="GH10112P-RELATED"/>
    <property type="match status" value="1"/>
</dbReference>
<feature type="domain" description="Serpin" evidence="13">
    <location>
        <begin position="9"/>
        <end position="368"/>
    </location>
</feature>
<comment type="subcellular location">
    <subcellularLocation>
        <location evidence="1">Secreted</location>
    </subcellularLocation>
</comment>
<evidence type="ECO:0000256" key="2">
    <source>
        <dbReference type="ARBA" id="ARBA00009500"/>
    </source>
</evidence>
<keyword evidence="11" id="KW-1203">Blood coagulation cascade inhibiting toxin</keyword>
<dbReference type="AlphaFoldDB" id="V5GW29"/>
<evidence type="ECO:0000256" key="1">
    <source>
        <dbReference type="ARBA" id="ARBA00004613"/>
    </source>
</evidence>
<dbReference type="GO" id="GO:0004867">
    <property type="term" value="F:serine-type endopeptidase inhibitor activity"/>
    <property type="evidence" value="ECO:0007669"/>
    <property type="project" value="UniProtKB-KW"/>
</dbReference>
<dbReference type="InterPro" id="IPR023795">
    <property type="entry name" value="Serpin_CS"/>
</dbReference>
<keyword evidence="4" id="KW-0800">Toxin</keyword>
<dbReference type="InterPro" id="IPR042178">
    <property type="entry name" value="Serpin_sf_1"/>
</dbReference>
<dbReference type="PANTHER" id="PTHR11461">
    <property type="entry name" value="SERINE PROTEASE INHIBITOR, SERPIN"/>
    <property type="match status" value="1"/>
</dbReference>
<evidence type="ECO:0000256" key="8">
    <source>
        <dbReference type="ARBA" id="ARBA00022900"/>
    </source>
</evidence>
<keyword evidence="9" id="KW-0325">Glycoprotein</keyword>
<protein>
    <submittedName>
        <fullName evidence="14">Putative tick serpins 10</fullName>
    </submittedName>
</protein>
<dbReference type="FunFam" id="2.30.39.10:FF:000083">
    <property type="entry name" value="Serpin-2 precursor, putative"/>
    <property type="match status" value="1"/>
</dbReference>
<keyword evidence="10" id="KW-1199">Hemostasis impairing toxin</keyword>
<evidence type="ECO:0000256" key="12">
    <source>
        <dbReference type="RuleBase" id="RU000411"/>
    </source>
</evidence>
<dbReference type="SMART" id="SM00093">
    <property type="entry name" value="SERPIN"/>
    <property type="match status" value="1"/>
</dbReference>
<dbReference type="GO" id="GO:0090729">
    <property type="term" value="F:toxin activity"/>
    <property type="evidence" value="ECO:0007669"/>
    <property type="project" value="UniProtKB-KW"/>
</dbReference>
<dbReference type="InterPro" id="IPR036186">
    <property type="entry name" value="Serpin_sf"/>
</dbReference>
<dbReference type="Gene3D" id="2.30.39.10">
    <property type="entry name" value="Alpha-1-antitrypsin, domain 1"/>
    <property type="match status" value="1"/>
</dbReference>
<evidence type="ECO:0000256" key="5">
    <source>
        <dbReference type="ARBA" id="ARBA00022690"/>
    </source>
</evidence>
<dbReference type="CDD" id="cd19577">
    <property type="entry name" value="serpinJ_IRS-2-like"/>
    <property type="match status" value="1"/>
</dbReference>
<evidence type="ECO:0000259" key="13">
    <source>
        <dbReference type="SMART" id="SM00093"/>
    </source>
</evidence>
<comment type="similarity">
    <text evidence="2 12">Belongs to the serpin family.</text>
</comment>
<keyword evidence="8" id="KW-0722">Serine protease inhibitor</keyword>
<evidence type="ECO:0000256" key="10">
    <source>
        <dbReference type="ARBA" id="ARBA00023240"/>
    </source>
</evidence>
<organism evidence="14">
    <name type="scientific">Ixodes ricinus</name>
    <name type="common">Common tick</name>
    <name type="synonym">Acarus ricinus</name>
    <dbReference type="NCBI Taxonomy" id="34613"/>
    <lineage>
        <taxon>Eukaryota</taxon>
        <taxon>Metazoa</taxon>
        <taxon>Ecdysozoa</taxon>
        <taxon>Arthropoda</taxon>
        <taxon>Chelicerata</taxon>
        <taxon>Arachnida</taxon>
        <taxon>Acari</taxon>
        <taxon>Parasitiformes</taxon>
        <taxon>Ixodida</taxon>
        <taxon>Ixodoidea</taxon>
        <taxon>Ixodidae</taxon>
        <taxon>Ixodinae</taxon>
        <taxon>Ixodes</taxon>
    </lineage>
</organism>
<dbReference type="Pfam" id="PF00079">
    <property type="entry name" value="Serpin"/>
    <property type="match status" value="1"/>
</dbReference>
<dbReference type="EMBL" id="GANP01009868">
    <property type="protein sequence ID" value="JAB74600.1"/>
    <property type="molecule type" value="mRNA"/>
</dbReference>
<reference evidence="14" key="1">
    <citation type="journal article" date="2015" name="Sci. Rep.">
        <title>Tissue- and time-dependent transcription in Ixodes ricinus salivary glands and midguts when blood feeding on the vertebrate host.</title>
        <authorList>
            <person name="Kotsyfakis M."/>
            <person name="Schwarz A."/>
            <person name="Erhart J."/>
            <person name="Ribeiro J.M."/>
        </authorList>
    </citation>
    <scope>NUCLEOTIDE SEQUENCE</scope>
    <source>
        <tissue evidence="14">Salivary gland and midgut</tissue>
    </source>
</reference>
<sequence length="368" mass="41164">TLANNRFGLRLFHALPSAAEVNVFFSPYSVSTAMEMTYAGARRDTGEELFRGLGYSAFGLTAAQVLDSYARHTQRLLSSESHSTLKVANGVAIQENFTLLDSFRNTLESSFNAEVHQVDFVQRQQDAVEFINRWVKRKTSDKIDKLFDEPLSPATKLVLLNAIYFKGVWNTQFDRALTRKRQFWNGGVSPTLVDTMTQNMRVGYGSFDDLDVDVAELPYRGRDYSMVILLPKRNDGVDRLKGNLTVEIMRSLLSELRERDVYVFLPKFKLESTYQLEDSLTALGIRQIFSNGADLSGISEGNLRVSAVVHKAVLEVSEEGSEASSGTGVVILFGSAMPVAFVADHPFLLFIRNTRTNDIIFAGQVNKL</sequence>
<evidence type="ECO:0000256" key="11">
    <source>
        <dbReference type="ARBA" id="ARBA00034146"/>
    </source>
</evidence>
<dbReference type="PROSITE" id="PS00284">
    <property type="entry name" value="SERPIN"/>
    <property type="match status" value="1"/>
</dbReference>
<accession>V5GW29</accession>
<keyword evidence="6" id="KW-0732">Signal</keyword>
<dbReference type="FunFam" id="3.30.497.10:FF:000031">
    <property type="entry name" value="Putative salivary serpin"/>
    <property type="match status" value="1"/>
</dbReference>
<name>V5GW29_IXORI</name>
<keyword evidence="3" id="KW-0964">Secreted</keyword>
<dbReference type="SUPFAM" id="SSF56574">
    <property type="entry name" value="Serpins"/>
    <property type="match status" value="1"/>
</dbReference>
<dbReference type="GO" id="GO:0005615">
    <property type="term" value="C:extracellular space"/>
    <property type="evidence" value="ECO:0007669"/>
    <property type="project" value="InterPro"/>
</dbReference>
<dbReference type="InterPro" id="IPR023796">
    <property type="entry name" value="Serpin_dom"/>
</dbReference>
<keyword evidence="7" id="KW-0391">Immunity</keyword>
<feature type="non-terminal residue" evidence="14">
    <location>
        <position position="1"/>
    </location>
</feature>
<keyword evidence="5" id="KW-0646">Protease inhibitor</keyword>
<dbReference type="GO" id="GO:0002376">
    <property type="term" value="P:immune system process"/>
    <property type="evidence" value="ECO:0007669"/>
    <property type="project" value="UniProtKB-KW"/>
</dbReference>
<proteinExistence type="evidence at transcript level"/>
<evidence type="ECO:0000256" key="9">
    <source>
        <dbReference type="ARBA" id="ARBA00023180"/>
    </source>
</evidence>
<evidence type="ECO:0000256" key="4">
    <source>
        <dbReference type="ARBA" id="ARBA00022656"/>
    </source>
</evidence>
<evidence type="ECO:0000313" key="14">
    <source>
        <dbReference type="EMBL" id="JAB74600.1"/>
    </source>
</evidence>
<evidence type="ECO:0000256" key="6">
    <source>
        <dbReference type="ARBA" id="ARBA00022729"/>
    </source>
</evidence>
<evidence type="ECO:0000256" key="3">
    <source>
        <dbReference type="ARBA" id="ARBA00022525"/>
    </source>
</evidence>
<dbReference type="InterPro" id="IPR000215">
    <property type="entry name" value="Serpin_fam"/>
</dbReference>
<dbReference type="InterPro" id="IPR042185">
    <property type="entry name" value="Serpin_sf_2"/>
</dbReference>
<evidence type="ECO:0000256" key="7">
    <source>
        <dbReference type="ARBA" id="ARBA00022859"/>
    </source>
</evidence>
<dbReference type="Gene3D" id="3.30.497.10">
    <property type="entry name" value="Antithrombin, subunit I, domain 2"/>
    <property type="match status" value="1"/>
</dbReference>